<dbReference type="Gene3D" id="1.10.8.60">
    <property type="match status" value="1"/>
</dbReference>
<dbReference type="InterPro" id="IPR003959">
    <property type="entry name" value="ATPase_AAA_core"/>
</dbReference>
<name>A0A6C0C3S3_9ZZZZ</name>
<feature type="compositionally biased region" description="Acidic residues" evidence="2">
    <location>
        <begin position="43"/>
        <end position="75"/>
    </location>
</feature>
<protein>
    <recommendedName>
        <fullName evidence="3">ATPase AAA-type core domain-containing protein</fullName>
    </recommendedName>
</protein>
<evidence type="ECO:0000256" key="1">
    <source>
        <dbReference type="SAM" id="Coils"/>
    </source>
</evidence>
<feature type="domain" description="ATPase AAA-type core" evidence="3">
    <location>
        <begin position="516"/>
        <end position="654"/>
    </location>
</feature>
<dbReference type="GO" id="GO:0004176">
    <property type="term" value="F:ATP-dependent peptidase activity"/>
    <property type="evidence" value="ECO:0007669"/>
    <property type="project" value="InterPro"/>
</dbReference>
<evidence type="ECO:0000313" key="4">
    <source>
        <dbReference type="EMBL" id="QHS99026.1"/>
    </source>
</evidence>
<dbReference type="PANTHER" id="PTHR43718:SF2">
    <property type="entry name" value="LON PROTEASE HOMOLOG, MITOCHONDRIAL"/>
    <property type="match status" value="1"/>
</dbReference>
<dbReference type="Gene3D" id="3.40.50.300">
    <property type="entry name" value="P-loop containing nucleotide triphosphate hydrolases"/>
    <property type="match status" value="1"/>
</dbReference>
<feature type="region of interest" description="Disordered" evidence="2">
    <location>
        <begin position="1"/>
        <end position="78"/>
    </location>
</feature>
<dbReference type="AlphaFoldDB" id="A0A6C0C3S3"/>
<dbReference type="PANTHER" id="PTHR43718">
    <property type="entry name" value="LON PROTEASE"/>
    <property type="match status" value="1"/>
</dbReference>
<dbReference type="Pfam" id="PF00004">
    <property type="entry name" value="AAA"/>
    <property type="match status" value="1"/>
</dbReference>
<dbReference type="SUPFAM" id="SSF52540">
    <property type="entry name" value="P-loop containing nucleoside triphosphate hydrolases"/>
    <property type="match status" value="1"/>
</dbReference>
<organism evidence="4">
    <name type="scientific">viral metagenome</name>
    <dbReference type="NCBI Taxonomy" id="1070528"/>
    <lineage>
        <taxon>unclassified sequences</taxon>
        <taxon>metagenomes</taxon>
        <taxon>organismal metagenomes</taxon>
    </lineage>
</organism>
<dbReference type="InterPro" id="IPR027065">
    <property type="entry name" value="Lon_Prtase"/>
</dbReference>
<feature type="coiled-coil region" evidence="1">
    <location>
        <begin position="324"/>
        <end position="354"/>
    </location>
</feature>
<reference evidence="4" key="1">
    <citation type="journal article" date="2020" name="Nature">
        <title>Giant virus diversity and host interactions through global metagenomics.</title>
        <authorList>
            <person name="Schulz F."/>
            <person name="Roux S."/>
            <person name="Paez-Espino D."/>
            <person name="Jungbluth S."/>
            <person name="Walsh D.A."/>
            <person name="Denef V.J."/>
            <person name="McMahon K.D."/>
            <person name="Konstantinidis K.T."/>
            <person name="Eloe-Fadrosh E.A."/>
            <person name="Kyrpides N.C."/>
            <person name="Woyke T."/>
        </authorList>
    </citation>
    <scope>NUCLEOTIDE SEQUENCE</scope>
    <source>
        <strain evidence="4">GVMAG-M-3300020185-33</strain>
    </source>
</reference>
<dbReference type="GO" id="GO:0016887">
    <property type="term" value="F:ATP hydrolysis activity"/>
    <property type="evidence" value="ECO:0007669"/>
    <property type="project" value="InterPro"/>
</dbReference>
<proteinExistence type="predicted"/>
<dbReference type="GO" id="GO:0004252">
    <property type="term" value="F:serine-type endopeptidase activity"/>
    <property type="evidence" value="ECO:0007669"/>
    <property type="project" value="InterPro"/>
</dbReference>
<dbReference type="EMBL" id="MN739334">
    <property type="protein sequence ID" value="QHS99026.1"/>
    <property type="molecule type" value="Genomic_DNA"/>
</dbReference>
<feature type="region of interest" description="Disordered" evidence="2">
    <location>
        <begin position="197"/>
        <end position="227"/>
    </location>
</feature>
<sequence>MDKSDTNDRSTKSPKKGYKFRQSTTEKSNKIKKSKDKNLASDSDSDSDYNPEDELELLIEDDENTAESSSEEEDDFNAREFQKFVQRIFPSKSGKERVQQLEKIDKMMEKKKKGQEKPYVKNKVIKKKKILKKKKSHKNDTGEETCDQEFEELLREEEAKLLCEDLIDEDENMDEDEIQDMMKQNMKFNIIFTVGGKGQEVEEEEDTSDEEDEDSNESSNKTEEGGKYVQFKKGQNVNVYCKDWEEAYSGTIKSVVELKSDPKYSLYDIALDNNKDNEPGYEWAVQENIKGKYITPTDQLEVLDDSDILKELEELIKCRKSKGSDAMTDKLENMSKAYERKQQKEQQRNNEKLKTKNVSTLRKLLRAPNIMNDFKYFKDMEVDAQKKIIKRLKDINKLSNVEKPYRLQLLDSDMPACYQAAALKKINILNYMDPGSGEYYKIKQWVDAFMSIPFGKTKKLPLTMDDGIDMCNAFMEDAKKVLDDCVYGLDDAKMQILQLVGNWISNPNSIGTAIAIKGPPGTGKTTLIKEGISKILQRPFAFLALGGATDSSFLEGHGYTYEGSNWGKIVNILIQSKCMNPVIYFDELDKISDTPKGDEITGILTHLTDTTQNSCFHDKYFANMDFDLSKALFIFSYNDENKVNPILKDRMYRIHTAGYDTKEKIVIAKKYLIPKIEKNVNFKEGEINIMDDSLTKIIDTFTDKEKGVRNLKRCLEIIYTKLNLYRLMKPDSSLFKKENTIKVEFPFVVNLEVIDKLIKQGETNTVPFGMYI</sequence>
<evidence type="ECO:0000256" key="2">
    <source>
        <dbReference type="SAM" id="MobiDB-lite"/>
    </source>
</evidence>
<feature type="compositionally biased region" description="Acidic residues" evidence="2">
    <location>
        <begin position="201"/>
        <end position="216"/>
    </location>
</feature>
<dbReference type="GO" id="GO:0005524">
    <property type="term" value="F:ATP binding"/>
    <property type="evidence" value="ECO:0007669"/>
    <property type="project" value="InterPro"/>
</dbReference>
<dbReference type="GO" id="GO:0006515">
    <property type="term" value="P:protein quality control for misfolded or incompletely synthesized proteins"/>
    <property type="evidence" value="ECO:0007669"/>
    <property type="project" value="TreeGrafter"/>
</dbReference>
<feature type="compositionally biased region" description="Basic and acidic residues" evidence="2">
    <location>
        <begin position="1"/>
        <end position="11"/>
    </location>
</feature>
<evidence type="ECO:0000259" key="3">
    <source>
        <dbReference type="Pfam" id="PF00004"/>
    </source>
</evidence>
<accession>A0A6C0C3S3</accession>
<keyword evidence="1" id="KW-0175">Coiled coil</keyword>
<dbReference type="InterPro" id="IPR027417">
    <property type="entry name" value="P-loop_NTPase"/>
</dbReference>